<name>A0ACD5AMJ7_9ACTN</name>
<protein>
    <submittedName>
        <fullName evidence="1">FAD-dependent oxidoreductase</fullName>
    </submittedName>
</protein>
<proteinExistence type="predicted"/>
<dbReference type="Proteomes" id="UP001432251">
    <property type="component" value="Chromosome"/>
</dbReference>
<dbReference type="EMBL" id="CP146022">
    <property type="protein sequence ID" value="WWQ68426.1"/>
    <property type="molecule type" value="Genomic_DNA"/>
</dbReference>
<evidence type="ECO:0000313" key="1">
    <source>
        <dbReference type="EMBL" id="WWQ68426.1"/>
    </source>
</evidence>
<organism evidence="1 2">
    <name type="scientific">Streptomyces citrinus</name>
    <dbReference type="NCBI Taxonomy" id="3118173"/>
    <lineage>
        <taxon>Bacteria</taxon>
        <taxon>Bacillati</taxon>
        <taxon>Actinomycetota</taxon>
        <taxon>Actinomycetes</taxon>
        <taxon>Kitasatosporales</taxon>
        <taxon>Streptomycetaceae</taxon>
        <taxon>Streptomyces</taxon>
    </lineage>
</organism>
<accession>A0ACD5AMJ7</accession>
<keyword evidence="2" id="KW-1185">Reference proteome</keyword>
<gene>
    <name evidence="1" type="ORF">V2W30_37230</name>
</gene>
<sequence>MVGAGFLGAEAAAVARELGCSVTLVDPLSAPMVRQLGSAVAARVAALHTARGVRVRCATGVVGFTEEGGRVAGVRLDDGTEVPAQVVLVAIGSLPAVDWLRDSGLPVGDGLLCDAFCEAAPGVVAAGDVASWLHPDHGRMRVEHRMNATEQGMAAARTLLGQGQPFAPVPYFWTDQYDVKIQAYGHPSADADFTVVAGDPDEGPFAAVYGRHGRITAAVTWNMPREARTLRAQVVERAPWPVEAATAHG</sequence>
<evidence type="ECO:0000313" key="2">
    <source>
        <dbReference type="Proteomes" id="UP001432251"/>
    </source>
</evidence>
<reference evidence="1" key="1">
    <citation type="journal article" date="2025" name="Int. J. Syst. Evol. Microbiol.">
        <title>Streptomyces citrinus sp. nov., with yellow diffusible pigment.</title>
        <authorList>
            <person name="He Y."/>
            <person name="Yang E."/>
            <person name="Xu J."/>
            <person name="Sun Y."/>
            <person name="Sun L."/>
        </authorList>
    </citation>
    <scope>NUCLEOTIDE SEQUENCE</scope>
    <source>
        <strain evidence="1">Q6</strain>
    </source>
</reference>